<sequence length="86" mass="9418">MWVFFFLQVVTFLNFDVALDSVPGDDQQPEAEVGLTNPNQARGALHCPRNQGIPSGTIDINGVRLFAKEGVLAHFGNPSFEVEWSG</sequence>
<evidence type="ECO:0000256" key="1">
    <source>
        <dbReference type="SAM" id="SignalP"/>
    </source>
</evidence>
<gene>
    <name evidence="2" type="ORF">B0T26DRAFT_717760</name>
</gene>
<evidence type="ECO:0000313" key="2">
    <source>
        <dbReference type="EMBL" id="KAK0713551.1"/>
    </source>
</evidence>
<organism evidence="2 3">
    <name type="scientific">Lasiosphaeria miniovina</name>
    <dbReference type="NCBI Taxonomy" id="1954250"/>
    <lineage>
        <taxon>Eukaryota</taxon>
        <taxon>Fungi</taxon>
        <taxon>Dikarya</taxon>
        <taxon>Ascomycota</taxon>
        <taxon>Pezizomycotina</taxon>
        <taxon>Sordariomycetes</taxon>
        <taxon>Sordariomycetidae</taxon>
        <taxon>Sordariales</taxon>
        <taxon>Lasiosphaeriaceae</taxon>
        <taxon>Lasiosphaeria</taxon>
    </lineage>
</organism>
<dbReference type="Proteomes" id="UP001172101">
    <property type="component" value="Unassembled WGS sequence"/>
</dbReference>
<proteinExistence type="predicted"/>
<accession>A0AA40ACV4</accession>
<keyword evidence="3" id="KW-1185">Reference proteome</keyword>
<dbReference type="GeneID" id="85325615"/>
<evidence type="ECO:0000313" key="3">
    <source>
        <dbReference type="Proteomes" id="UP001172101"/>
    </source>
</evidence>
<comment type="caution">
    <text evidence="2">The sequence shown here is derived from an EMBL/GenBank/DDBJ whole genome shotgun (WGS) entry which is preliminary data.</text>
</comment>
<keyword evidence="1" id="KW-0732">Signal</keyword>
<name>A0AA40ACV4_9PEZI</name>
<feature type="chain" id="PRO_5041441852" evidence="1">
    <location>
        <begin position="22"/>
        <end position="86"/>
    </location>
</feature>
<dbReference type="EMBL" id="JAUIRO010000005">
    <property type="protein sequence ID" value="KAK0713551.1"/>
    <property type="molecule type" value="Genomic_DNA"/>
</dbReference>
<protein>
    <submittedName>
        <fullName evidence="2">Uncharacterized protein</fullName>
    </submittedName>
</protein>
<dbReference type="RefSeq" id="XP_060294874.1">
    <property type="nucleotide sequence ID" value="XM_060442345.1"/>
</dbReference>
<feature type="signal peptide" evidence="1">
    <location>
        <begin position="1"/>
        <end position="21"/>
    </location>
</feature>
<reference evidence="2" key="1">
    <citation type="submission" date="2023-06" db="EMBL/GenBank/DDBJ databases">
        <title>Genome-scale phylogeny and comparative genomics of the fungal order Sordariales.</title>
        <authorList>
            <consortium name="Lawrence Berkeley National Laboratory"/>
            <person name="Hensen N."/>
            <person name="Bonometti L."/>
            <person name="Westerberg I."/>
            <person name="Brannstrom I.O."/>
            <person name="Guillou S."/>
            <person name="Cros-Aarteil S."/>
            <person name="Calhoun S."/>
            <person name="Haridas S."/>
            <person name="Kuo A."/>
            <person name="Mondo S."/>
            <person name="Pangilinan J."/>
            <person name="Riley R."/>
            <person name="LaButti K."/>
            <person name="Andreopoulos B."/>
            <person name="Lipzen A."/>
            <person name="Chen C."/>
            <person name="Yanf M."/>
            <person name="Daum C."/>
            <person name="Ng V."/>
            <person name="Clum A."/>
            <person name="Steindorff A."/>
            <person name="Ohm R."/>
            <person name="Martin F."/>
            <person name="Silar P."/>
            <person name="Natvig D."/>
            <person name="Lalanne C."/>
            <person name="Gautier V."/>
            <person name="Ament-velasquez S.L."/>
            <person name="Kruys A."/>
            <person name="Hutchinson M.I."/>
            <person name="Powell A.J."/>
            <person name="Barry K."/>
            <person name="Miller A.N."/>
            <person name="Grigoriev I.V."/>
            <person name="Debuchy R."/>
            <person name="Gladieux P."/>
            <person name="Thoren M.H."/>
            <person name="Johannesson H."/>
        </authorList>
    </citation>
    <scope>NUCLEOTIDE SEQUENCE</scope>
    <source>
        <strain evidence="2">SMH2392-1A</strain>
    </source>
</reference>
<dbReference type="AlphaFoldDB" id="A0AA40ACV4"/>